<dbReference type="InParanoid" id="C5M0X2"/>
<sequence length="95" mass="10408">NAGVIEIGVDGDTKASPSSDLALGELSPVVGEESRWQKQVDSLTAALGEKDERIESLQRQLKEQEETDKARWEEIAALRAEVESSKSALRKVTSR</sequence>
<gene>
    <name evidence="3" type="ORF">Pmar_PMAR016854</name>
</gene>
<protein>
    <submittedName>
        <fullName evidence="3">Uncharacterized protein</fullName>
    </submittedName>
</protein>
<keyword evidence="1" id="KW-0175">Coiled coil</keyword>
<evidence type="ECO:0000313" key="4">
    <source>
        <dbReference type="Proteomes" id="UP000007800"/>
    </source>
</evidence>
<name>C5M0X2_PERM5</name>
<dbReference type="RefSeq" id="XP_002764653.1">
    <property type="nucleotide sequence ID" value="XM_002764607.1"/>
</dbReference>
<evidence type="ECO:0000256" key="2">
    <source>
        <dbReference type="SAM" id="MobiDB-lite"/>
    </source>
</evidence>
<feature type="coiled-coil region" evidence="1">
    <location>
        <begin position="40"/>
        <end position="95"/>
    </location>
</feature>
<dbReference type="GeneID" id="9054852"/>
<evidence type="ECO:0000313" key="3">
    <source>
        <dbReference type="EMBL" id="EEQ97370.1"/>
    </source>
</evidence>
<dbReference type="AlphaFoldDB" id="C5M0X2"/>
<dbReference type="Proteomes" id="UP000007800">
    <property type="component" value="Unassembled WGS sequence"/>
</dbReference>
<keyword evidence="4" id="KW-1185">Reference proteome</keyword>
<dbReference type="OrthoDB" id="10589999at2759"/>
<organism evidence="4">
    <name type="scientific">Perkinsus marinus (strain ATCC 50983 / TXsc)</name>
    <dbReference type="NCBI Taxonomy" id="423536"/>
    <lineage>
        <taxon>Eukaryota</taxon>
        <taxon>Sar</taxon>
        <taxon>Alveolata</taxon>
        <taxon>Perkinsozoa</taxon>
        <taxon>Perkinsea</taxon>
        <taxon>Perkinsida</taxon>
        <taxon>Perkinsidae</taxon>
        <taxon>Perkinsus</taxon>
    </lineage>
</organism>
<feature type="non-terminal residue" evidence="3">
    <location>
        <position position="1"/>
    </location>
</feature>
<proteinExistence type="predicted"/>
<feature type="region of interest" description="Disordered" evidence="2">
    <location>
        <begin position="1"/>
        <end position="21"/>
    </location>
</feature>
<evidence type="ECO:0000256" key="1">
    <source>
        <dbReference type="SAM" id="Coils"/>
    </source>
</evidence>
<dbReference type="EMBL" id="GG687172">
    <property type="protein sequence ID" value="EEQ97370.1"/>
    <property type="molecule type" value="Genomic_DNA"/>
</dbReference>
<accession>C5M0X2</accession>
<reference evidence="3 4" key="1">
    <citation type="submission" date="2008-07" db="EMBL/GenBank/DDBJ databases">
        <authorList>
            <person name="El-Sayed N."/>
            <person name="Caler E."/>
            <person name="Inman J."/>
            <person name="Amedeo P."/>
            <person name="Hass B."/>
            <person name="Wortman J."/>
        </authorList>
    </citation>
    <scope>NUCLEOTIDE SEQUENCE [LARGE SCALE GENOMIC DNA]</scope>
    <source>
        <strain evidence="4">ATCC 50983 / TXsc</strain>
    </source>
</reference>